<name>A0AC60PGZ6_IXOPE</name>
<evidence type="ECO:0000313" key="1">
    <source>
        <dbReference type="EMBL" id="KAG0419164.1"/>
    </source>
</evidence>
<organism evidence="1 2">
    <name type="scientific">Ixodes persulcatus</name>
    <name type="common">Taiga tick</name>
    <dbReference type="NCBI Taxonomy" id="34615"/>
    <lineage>
        <taxon>Eukaryota</taxon>
        <taxon>Metazoa</taxon>
        <taxon>Ecdysozoa</taxon>
        <taxon>Arthropoda</taxon>
        <taxon>Chelicerata</taxon>
        <taxon>Arachnida</taxon>
        <taxon>Acari</taxon>
        <taxon>Parasitiformes</taxon>
        <taxon>Ixodida</taxon>
        <taxon>Ixodoidea</taxon>
        <taxon>Ixodidae</taxon>
        <taxon>Ixodinae</taxon>
        <taxon>Ixodes</taxon>
    </lineage>
</organism>
<sequence>MVHTMTFSPPSKRDDTASKPVTAKTEVLLLQPFSRAPQLCFDDISVGTEASRSVKVCNTSVVEQTVFIERVPRDKGFSVDAEVFKVTPRGHQTLNVKWIPADNDASCRVTINVRSDQGYKGGLVVLATVKKSVKRAPRQPQKPRTKVLAQSQQLNLPPSVKEAAPAPAHTKKRNVTVPLEFKLKTKTLHGSRTKPVFARPAEKSTPVRKTQQTAKTADEGSDLVRRESYVCVAAHDAILAAAAAAVGEFDDSLDAEGASTIDKEIRDSTFTPPSSPQDNERASVCKGDTFNSDPDFSARMEEFYEKVLQHLDPNADPMKSPSHHEFSLRMQERYEKALSRCPCESGSFAAAGPEEHQDSTLGRKLSTPTLPDIADVVAQLDQGLNLGGDANDSVTSSLLDIIRKYADDDDEPLGLEEFFPADVSGIYGSP</sequence>
<reference evidence="1 2" key="1">
    <citation type="journal article" date="2020" name="Cell">
        <title>Large-Scale Comparative Analyses of Tick Genomes Elucidate Their Genetic Diversity and Vector Capacities.</title>
        <authorList>
            <consortium name="Tick Genome and Microbiome Consortium (TIGMIC)"/>
            <person name="Jia N."/>
            <person name="Wang J."/>
            <person name="Shi W."/>
            <person name="Du L."/>
            <person name="Sun Y."/>
            <person name="Zhan W."/>
            <person name="Jiang J.F."/>
            <person name="Wang Q."/>
            <person name="Zhang B."/>
            <person name="Ji P."/>
            <person name="Bell-Sakyi L."/>
            <person name="Cui X.M."/>
            <person name="Yuan T.T."/>
            <person name="Jiang B.G."/>
            <person name="Yang W.F."/>
            <person name="Lam T.T."/>
            <person name="Chang Q.C."/>
            <person name="Ding S.J."/>
            <person name="Wang X.J."/>
            <person name="Zhu J.G."/>
            <person name="Ruan X.D."/>
            <person name="Zhao L."/>
            <person name="Wei J.T."/>
            <person name="Ye R.Z."/>
            <person name="Que T.C."/>
            <person name="Du C.H."/>
            <person name="Zhou Y.H."/>
            <person name="Cheng J.X."/>
            <person name="Dai P.F."/>
            <person name="Guo W.B."/>
            <person name="Han X.H."/>
            <person name="Huang E.J."/>
            <person name="Li L.F."/>
            <person name="Wei W."/>
            <person name="Gao Y.C."/>
            <person name="Liu J.Z."/>
            <person name="Shao H.Z."/>
            <person name="Wang X."/>
            <person name="Wang C.C."/>
            <person name="Yang T.C."/>
            <person name="Huo Q.B."/>
            <person name="Li W."/>
            <person name="Chen H.Y."/>
            <person name="Chen S.E."/>
            <person name="Zhou L.G."/>
            <person name="Ni X.B."/>
            <person name="Tian J.H."/>
            <person name="Sheng Y."/>
            <person name="Liu T."/>
            <person name="Pan Y.S."/>
            <person name="Xia L.Y."/>
            <person name="Li J."/>
            <person name="Zhao F."/>
            <person name="Cao W.C."/>
        </authorList>
    </citation>
    <scope>NUCLEOTIDE SEQUENCE [LARGE SCALE GENOMIC DNA]</scope>
    <source>
        <strain evidence="1">Iper-2018</strain>
    </source>
</reference>
<accession>A0AC60PGZ6</accession>
<proteinExistence type="predicted"/>
<keyword evidence="2" id="KW-1185">Reference proteome</keyword>
<comment type="caution">
    <text evidence="1">The sequence shown here is derived from an EMBL/GenBank/DDBJ whole genome shotgun (WGS) entry which is preliminary data.</text>
</comment>
<protein>
    <submittedName>
        <fullName evidence="1">Uncharacterized protein</fullName>
    </submittedName>
</protein>
<evidence type="ECO:0000313" key="2">
    <source>
        <dbReference type="Proteomes" id="UP000805193"/>
    </source>
</evidence>
<gene>
    <name evidence="1" type="ORF">HPB47_004318</name>
</gene>
<dbReference type="EMBL" id="JABSTQ010010654">
    <property type="protein sequence ID" value="KAG0419164.1"/>
    <property type="molecule type" value="Genomic_DNA"/>
</dbReference>
<dbReference type="Proteomes" id="UP000805193">
    <property type="component" value="Unassembled WGS sequence"/>
</dbReference>